<dbReference type="Gene3D" id="2.30.30.40">
    <property type="entry name" value="SH3 Domains"/>
    <property type="match status" value="1"/>
</dbReference>
<name>K6YWC3_9ALTE</name>
<protein>
    <recommendedName>
        <fullName evidence="1">SH3b domain-containing protein</fullName>
    </recommendedName>
</protein>
<keyword evidence="3" id="KW-1185">Reference proteome</keyword>
<comment type="caution">
    <text evidence="2">The sequence shown here is derived from an EMBL/GenBank/DDBJ whole genome shotgun (WGS) entry which is preliminary data.</text>
</comment>
<accession>K6YWC3</accession>
<dbReference type="AlphaFoldDB" id="K6YWC3"/>
<reference evidence="2 3" key="1">
    <citation type="journal article" date="2017" name="Antonie Van Leeuwenhoek">
        <title>Rhizobium rhizosphaerae sp. nov., a novel species isolated from rice rhizosphere.</title>
        <authorList>
            <person name="Zhao J.J."/>
            <person name="Zhang J."/>
            <person name="Zhang R.J."/>
            <person name="Zhang C.W."/>
            <person name="Yin H.Q."/>
            <person name="Zhang X.X."/>
        </authorList>
    </citation>
    <scope>NUCLEOTIDE SEQUENCE [LARGE SCALE GENOMIC DNA]</scope>
    <source>
        <strain evidence="2 3">E3</strain>
    </source>
</reference>
<evidence type="ECO:0000313" key="3">
    <source>
        <dbReference type="Proteomes" id="UP000006334"/>
    </source>
</evidence>
<evidence type="ECO:0000313" key="2">
    <source>
        <dbReference type="EMBL" id="GAC15550.1"/>
    </source>
</evidence>
<feature type="domain" description="SH3b" evidence="1">
    <location>
        <begin position="38"/>
        <end position="85"/>
    </location>
</feature>
<dbReference type="Pfam" id="PF08239">
    <property type="entry name" value="SH3_3"/>
    <property type="match status" value="1"/>
</dbReference>
<dbReference type="Gene3D" id="2.40.160.20">
    <property type="match status" value="1"/>
</dbReference>
<dbReference type="Proteomes" id="UP000006334">
    <property type="component" value="Unassembled WGS sequence"/>
</dbReference>
<dbReference type="eggNOG" id="COG3637">
    <property type="taxonomic scope" value="Bacteria"/>
</dbReference>
<proteinExistence type="predicted"/>
<sequence>MEGMAKWIALIGLVLVINTVNAQEQLPEVQVIEPYIEMRTGPAIGYPIFYVAEKGEWISILKRRTSWFKVRTQKDKEGWVSVDELKLTVNSAGEPVEIEDGSFSSYQQRDFELGASGGSFEGVPSLSVYGAWVVTENIAAEVSYSQALGDFSENRFGIISVTHTTFPEWRLSPYFRLGLGQIKTTPRANLVQSGEETRTNDLMVGGIGLRYYLARNFVVKFEYQNLLALTERDENEELEEWKLGFAIFF</sequence>
<dbReference type="SUPFAM" id="SSF56925">
    <property type="entry name" value="OMPA-like"/>
    <property type="match status" value="1"/>
</dbReference>
<organism evidence="2 3">
    <name type="scientific">Aliiglaciecola lipolytica E3</name>
    <dbReference type="NCBI Taxonomy" id="1127673"/>
    <lineage>
        <taxon>Bacteria</taxon>
        <taxon>Pseudomonadati</taxon>
        <taxon>Pseudomonadota</taxon>
        <taxon>Gammaproteobacteria</taxon>
        <taxon>Alteromonadales</taxon>
        <taxon>Alteromonadaceae</taxon>
        <taxon>Aliiglaciecola</taxon>
    </lineage>
</organism>
<evidence type="ECO:0000259" key="1">
    <source>
        <dbReference type="Pfam" id="PF08239"/>
    </source>
</evidence>
<dbReference type="InterPro" id="IPR003646">
    <property type="entry name" value="SH3-like_bac-type"/>
</dbReference>
<dbReference type="OrthoDB" id="9148835at2"/>
<dbReference type="STRING" id="1127673.GLIP_2929"/>
<dbReference type="InterPro" id="IPR011250">
    <property type="entry name" value="OMP/PagP_B-barrel"/>
</dbReference>
<dbReference type="EMBL" id="BAEN01000059">
    <property type="protein sequence ID" value="GAC15550.1"/>
    <property type="molecule type" value="Genomic_DNA"/>
</dbReference>
<gene>
    <name evidence="2" type="ORF">GLIP_2929</name>
</gene>